<reference evidence="3" key="2">
    <citation type="submission" date="2021-04" db="EMBL/GenBank/DDBJ databases">
        <authorList>
            <person name="Gilroy R."/>
        </authorList>
    </citation>
    <scope>NUCLEOTIDE SEQUENCE</scope>
    <source>
        <strain evidence="3">CHK32-1732</strain>
    </source>
</reference>
<sequence>MSTAVDPDRSTTISSRVVEKVATRATREIPGVIDHSSGLGQFAGRGYPRVSAHLISDVGGGRIAADIDVQIATRWPAPTVTIAQLAREVVAEWVEAYTGMTVRSVNVDVGAVVPLPDKPEDEARITVGELDATPRTPLLAKVTATPLRPYSPTTTRRIAEPEHPVAPESVDLSPVVTAQRSSVQRIDAPTEPSVTAARPPQPVAPTLTPVTQTRRRPVRRPATPGTPTVTHPVAPPDPKVTRPVAPTHPYVEHLMVPPARPVQRPVSPHSELNPPVTTRVHVDHRPVVTPPPQYGLRLLADVVTPTGPSLRAVPTPRGLQPRAVPTPQGLPVTIVPQVTRHGVTPVTVDRRGLTPVTVDRHPRITPTAPRDRRSDRRSDDGRKTS</sequence>
<evidence type="ECO:0000313" key="3">
    <source>
        <dbReference type="EMBL" id="HIW90958.1"/>
    </source>
</evidence>
<comment type="similarity">
    <text evidence="1">Belongs to the asp23 family.</text>
</comment>
<accession>A0A9D1UKP9</accession>
<organism evidence="3 4">
    <name type="scientific">Candidatus Corynebacterium avicola</name>
    <dbReference type="NCBI Taxonomy" id="2838527"/>
    <lineage>
        <taxon>Bacteria</taxon>
        <taxon>Bacillati</taxon>
        <taxon>Actinomycetota</taxon>
        <taxon>Actinomycetes</taxon>
        <taxon>Mycobacteriales</taxon>
        <taxon>Corynebacteriaceae</taxon>
        <taxon>Corynebacterium</taxon>
    </lineage>
</organism>
<protein>
    <submittedName>
        <fullName evidence="3">Asp23/Gls24 family envelope stress response protein</fullName>
    </submittedName>
</protein>
<reference evidence="3" key="1">
    <citation type="journal article" date="2021" name="PeerJ">
        <title>Extensive microbial diversity within the chicken gut microbiome revealed by metagenomics and culture.</title>
        <authorList>
            <person name="Gilroy R."/>
            <person name="Ravi A."/>
            <person name="Getino M."/>
            <person name="Pursley I."/>
            <person name="Horton D.L."/>
            <person name="Alikhan N.F."/>
            <person name="Baker D."/>
            <person name="Gharbi K."/>
            <person name="Hall N."/>
            <person name="Watson M."/>
            <person name="Adriaenssens E.M."/>
            <person name="Foster-Nyarko E."/>
            <person name="Jarju S."/>
            <person name="Secka A."/>
            <person name="Antonio M."/>
            <person name="Oren A."/>
            <person name="Chaudhuri R.R."/>
            <person name="La Ragione R."/>
            <person name="Hildebrand F."/>
            <person name="Pallen M.J."/>
        </authorList>
    </citation>
    <scope>NUCLEOTIDE SEQUENCE</scope>
    <source>
        <strain evidence="3">CHK32-1732</strain>
    </source>
</reference>
<dbReference type="AlphaFoldDB" id="A0A9D1UKP9"/>
<evidence type="ECO:0000256" key="2">
    <source>
        <dbReference type="SAM" id="MobiDB-lite"/>
    </source>
</evidence>
<dbReference type="InterPro" id="IPR005531">
    <property type="entry name" value="Asp23"/>
</dbReference>
<feature type="region of interest" description="Disordered" evidence="2">
    <location>
        <begin position="310"/>
        <end position="330"/>
    </location>
</feature>
<comment type="caution">
    <text evidence="3">The sequence shown here is derived from an EMBL/GenBank/DDBJ whole genome shotgun (WGS) entry which is preliminary data.</text>
</comment>
<gene>
    <name evidence="3" type="ORF">H9870_04765</name>
</gene>
<evidence type="ECO:0000256" key="1">
    <source>
        <dbReference type="ARBA" id="ARBA00005721"/>
    </source>
</evidence>
<proteinExistence type="inferred from homology"/>
<feature type="compositionally biased region" description="Low complexity" evidence="2">
    <location>
        <begin position="220"/>
        <end position="230"/>
    </location>
</feature>
<dbReference type="EMBL" id="DXGC01000045">
    <property type="protein sequence ID" value="HIW90958.1"/>
    <property type="molecule type" value="Genomic_DNA"/>
</dbReference>
<feature type="compositionally biased region" description="Basic and acidic residues" evidence="2">
    <location>
        <begin position="369"/>
        <end position="385"/>
    </location>
</feature>
<name>A0A9D1UKP9_9CORY</name>
<dbReference type="Pfam" id="PF03780">
    <property type="entry name" value="Asp23"/>
    <property type="match status" value="1"/>
</dbReference>
<feature type="region of interest" description="Disordered" evidence="2">
    <location>
        <begin position="184"/>
        <end position="240"/>
    </location>
</feature>
<feature type="region of interest" description="Disordered" evidence="2">
    <location>
        <begin position="354"/>
        <end position="385"/>
    </location>
</feature>
<evidence type="ECO:0000313" key="4">
    <source>
        <dbReference type="Proteomes" id="UP000824190"/>
    </source>
</evidence>
<dbReference type="Proteomes" id="UP000824190">
    <property type="component" value="Unassembled WGS sequence"/>
</dbReference>